<dbReference type="InterPro" id="IPR050333">
    <property type="entry name" value="SLRP"/>
</dbReference>
<dbReference type="EMBL" id="HACG01006208">
    <property type="protein sequence ID" value="CEK53073.1"/>
    <property type="molecule type" value="Transcribed_RNA"/>
</dbReference>
<dbReference type="PANTHER" id="PTHR45712:SF22">
    <property type="entry name" value="INSULIN-LIKE GROWTH FACTOR-BINDING PROTEIN COMPLEX ACID LABILE SUBUNIT"/>
    <property type="match status" value="1"/>
</dbReference>
<keyword evidence="2" id="KW-0677">Repeat</keyword>
<keyword evidence="1" id="KW-0433">Leucine-rich repeat</keyword>
<feature type="signal peptide" evidence="4">
    <location>
        <begin position="1"/>
        <end position="23"/>
    </location>
</feature>
<evidence type="ECO:0000256" key="3">
    <source>
        <dbReference type="SAM" id="MobiDB-lite"/>
    </source>
</evidence>
<dbReference type="InterPro" id="IPR003591">
    <property type="entry name" value="Leu-rich_rpt_typical-subtyp"/>
</dbReference>
<protein>
    <recommendedName>
        <fullName evidence="6">LRRCT domain-containing protein</fullName>
    </recommendedName>
</protein>
<proteinExistence type="predicted"/>
<evidence type="ECO:0000313" key="5">
    <source>
        <dbReference type="EMBL" id="CEK53073.1"/>
    </source>
</evidence>
<dbReference type="SMART" id="SM00365">
    <property type="entry name" value="LRR_SD22"/>
    <property type="match status" value="5"/>
</dbReference>
<sequence>MRDILVILISFLLTIVTCGPTTGEDSCPRQCRSCKSNIVECGKQSLAAPPKVYPQGTKTINLEGNHILVIAEKTFDYLDSVEVLKIGGNRVVALRNDAFSMFPNLATLDLVDNKISKVSKRAFKDLVKLRTLSLNRNKIESLDGFLQYVTNLFQLDVANNRITTIGPDDLKSLEHVHYLDFRDNLISRIDSQAFKNLHNLRYLFLNSNPLVTTPRFEFGSQVLELVDVSHCDLKTVPGPFPSSVTDLRLGNNRIIQVNHTDFLNITDLQLLTLNDNDLHFLQDGSLTHLVKLQELWLRGNKLVYIPRSIPDSVRKVHMDSNNIQQIEAGLFSNQSHLDYLTVENNQIRQIQPNTFSGLRFLNMLNFQENQLQTLEKNTFVDLVSLNTILLSNNPLKKIEAGAFKNMGNLTNLFLCYIGEENFELEGNFLTEMPKLQKLQLINSPGLADDLMAVINDSAVFQAPLQKMTQLDLSYNNLKWVSPRVRSVFPNLLSLPLDGNPLRCTKSLKWLKDWMVSSVVSFYNVNEIVCETPLRLKNRPIRGIADNEWADENEVETNDAVKDNLKETTTVLGNKDGGSEFIDALQQDAAVLKTKPVKQRDGRQSGTTKPKDVKEQPKSKGKGRKEKKPEKKSKGGKKGRDKTNKDKAKVQ</sequence>
<reference evidence="5" key="1">
    <citation type="submission" date="2014-12" db="EMBL/GenBank/DDBJ databases">
        <title>Insight into the proteome of Arion vulgaris.</title>
        <authorList>
            <person name="Aradska J."/>
            <person name="Bulat T."/>
            <person name="Smidak R."/>
            <person name="Sarate P."/>
            <person name="Gangsoo J."/>
            <person name="Sialana F."/>
            <person name="Bilban M."/>
            <person name="Lubec G."/>
        </authorList>
    </citation>
    <scope>NUCLEOTIDE SEQUENCE</scope>
    <source>
        <tissue evidence="5">Skin</tissue>
    </source>
</reference>
<keyword evidence="4" id="KW-0732">Signal</keyword>
<evidence type="ECO:0008006" key="6">
    <source>
        <dbReference type="Google" id="ProtNLM"/>
    </source>
</evidence>
<dbReference type="Gene3D" id="3.80.10.10">
    <property type="entry name" value="Ribonuclease Inhibitor"/>
    <property type="match status" value="4"/>
</dbReference>
<dbReference type="SMART" id="SM00369">
    <property type="entry name" value="LRR_TYP"/>
    <property type="match status" value="13"/>
</dbReference>
<name>A0A0B6YAF1_9EUPU</name>
<dbReference type="AlphaFoldDB" id="A0A0B6YAF1"/>
<gene>
    <name evidence="5" type="primary">ORF18979</name>
</gene>
<dbReference type="InterPro" id="IPR001611">
    <property type="entry name" value="Leu-rich_rpt"/>
</dbReference>
<dbReference type="PROSITE" id="PS51450">
    <property type="entry name" value="LRR"/>
    <property type="match status" value="1"/>
</dbReference>
<evidence type="ECO:0000256" key="1">
    <source>
        <dbReference type="ARBA" id="ARBA00022614"/>
    </source>
</evidence>
<feature type="region of interest" description="Disordered" evidence="3">
    <location>
        <begin position="591"/>
        <end position="650"/>
    </location>
</feature>
<dbReference type="SUPFAM" id="SSF52058">
    <property type="entry name" value="L domain-like"/>
    <property type="match status" value="2"/>
</dbReference>
<evidence type="ECO:0000256" key="2">
    <source>
        <dbReference type="ARBA" id="ARBA00022737"/>
    </source>
</evidence>
<organism evidence="5">
    <name type="scientific">Arion vulgaris</name>
    <dbReference type="NCBI Taxonomy" id="1028688"/>
    <lineage>
        <taxon>Eukaryota</taxon>
        <taxon>Metazoa</taxon>
        <taxon>Spiralia</taxon>
        <taxon>Lophotrochozoa</taxon>
        <taxon>Mollusca</taxon>
        <taxon>Gastropoda</taxon>
        <taxon>Heterobranchia</taxon>
        <taxon>Euthyneura</taxon>
        <taxon>Panpulmonata</taxon>
        <taxon>Eupulmonata</taxon>
        <taxon>Stylommatophora</taxon>
        <taxon>Helicina</taxon>
        <taxon>Arionoidea</taxon>
        <taxon>Arionidae</taxon>
        <taxon>Arion</taxon>
    </lineage>
</organism>
<feature type="compositionally biased region" description="Basic and acidic residues" evidence="3">
    <location>
        <begin position="640"/>
        <end position="650"/>
    </location>
</feature>
<dbReference type="InterPro" id="IPR032675">
    <property type="entry name" value="LRR_dom_sf"/>
</dbReference>
<dbReference type="Pfam" id="PF13855">
    <property type="entry name" value="LRR_8"/>
    <property type="match status" value="4"/>
</dbReference>
<feature type="chain" id="PRO_5002110509" description="LRRCT domain-containing protein" evidence="4">
    <location>
        <begin position="24"/>
        <end position="650"/>
    </location>
</feature>
<evidence type="ECO:0000256" key="4">
    <source>
        <dbReference type="SAM" id="SignalP"/>
    </source>
</evidence>
<feature type="compositionally biased region" description="Basic and acidic residues" evidence="3">
    <location>
        <begin position="597"/>
        <end position="617"/>
    </location>
</feature>
<dbReference type="PANTHER" id="PTHR45712">
    <property type="entry name" value="AGAP008170-PA"/>
    <property type="match status" value="1"/>
</dbReference>
<accession>A0A0B6YAF1</accession>